<evidence type="ECO:0000313" key="2">
    <source>
        <dbReference type="Proteomes" id="UP000789860"/>
    </source>
</evidence>
<comment type="caution">
    <text evidence="1">The sequence shown here is derived from an EMBL/GenBank/DDBJ whole genome shotgun (WGS) entry which is preliminary data.</text>
</comment>
<keyword evidence="2" id="KW-1185">Reference proteome</keyword>
<organism evidence="1 2">
    <name type="scientific">Scutellospora calospora</name>
    <dbReference type="NCBI Taxonomy" id="85575"/>
    <lineage>
        <taxon>Eukaryota</taxon>
        <taxon>Fungi</taxon>
        <taxon>Fungi incertae sedis</taxon>
        <taxon>Mucoromycota</taxon>
        <taxon>Glomeromycotina</taxon>
        <taxon>Glomeromycetes</taxon>
        <taxon>Diversisporales</taxon>
        <taxon>Gigasporaceae</taxon>
        <taxon>Scutellospora</taxon>
    </lineage>
</organism>
<evidence type="ECO:0000313" key="1">
    <source>
        <dbReference type="EMBL" id="CAG8586019.1"/>
    </source>
</evidence>
<dbReference type="EMBL" id="CAJVPM010012124">
    <property type="protein sequence ID" value="CAG8586019.1"/>
    <property type="molecule type" value="Genomic_DNA"/>
</dbReference>
<reference evidence="1" key="1">
    <citation type="submission" date="2021-06" db="EMBL/GenBank/DDBJ databases">
        <authorList>
            <person name="Kallberg Y."/>
            <person name="Tangrot J."/>
            <person name="Rosling A."/>
        </authorList>
    </citation>
    <scope>NUCLEOTIDE SEQUENCE</scope>
    <source>
        <strain evidence="1">AU212A</strain>
    </source>
</reference>
<proteinExistence type="predicted"/>
<sequence>MWTSGNKVIDEFIQGTQLKALNFYDAIEWIQFNKLKDIKYLDRGGFSKVYSAIWTDVYITSWDHQIKQWKRYGEMSVALKCLDNSHNKFEEFLQESHINIEYGRCTIWCHGLTRDPETNNFMMVLECLRPSIKSEIPYLFNQLINQCWDTIPINRPNASTLLAIINNWKIEIDDPNSELYVQIKKIRGTKK</sequence>
<protein>
    <submittedName>
        <fullName evidence="1">11361_t:CDS:1</fullName>
    </submittedName>
</protein>
<dbReference type="Proteomes" id="UP000789860">
    <property type="component" value="Unassembled WGS sequence"/>
</dbReference>
<name>A0ACA9MEJ0_9GLOM</name>
<gene>
    <name evidence="1" type="ORF">SCALOS_LOCUS6394</name>
</gene>
<accession>A0ACA9MEJ0</accession>